<feature type="chain" id="PRO_5045454565" evidence="2">
    <location>
        <begin position="22"/>
        <end position="265"/>
    </location>
</feature>
<evidence type="ECO:0000256" key="2">
    <source>
        <dbReference type="SAM" id="SignalP"/>
    </source>
</evidence>
<comment type="caution">
    <text evidence="3">The sequence shown here is derived from an EMBL/GenBank/DDBJ whole genome shotgun (WGS) entry which is preliminary data.</text>
</comment>
<keyword evidence="1" id="KW-0175">Coiled coil</keyword>
<evidence type="ECO:0000313" key="4">
    <source>
        <dbReference type="Proteomes" id="UP001570417"/>
    </source>
</evidence>
<keyword evidence="4" id="KW-1185">Reference proteome</keyword>
<accession>A0ABV4NBE1</accession>
<dbReference type="InterPro" id="IPR016866">
    <property type="entry name" value="UCP028069"/>
</dbReference>
<organism evidence="3 4">
    <name type="scientific">Vibrio gallaecicus</name>
    <dbReference type="NCBI Taxonomy" id="552386"/>
    <lineage>
        <taxon>Bacteria</taxon>
        <taxon>Pseudomonadati</taxon>
        <taxon>Pseudomonadota</taxon>
        <taxon>Gammaproteobacteria</taxon>
        <taxon>Vibrionales</taxon>
        <taxon>Vibrionaceae</taxon>
        <taxon>Vibrio</taxon>
    </lineage>
</organism>
<reference evidence="3 4" key="1">
    <citation type="journal article" date="2024" name="ISME J.">
        <title>Tailless and filamentous prophages are predominant in marine Vibrio.</title>
        <authorList>
            <person name="Steensen K."/>
            <person name="Seneca J."/>
            <person name="Bartlau N."/>
            <person name="Yu X.A."/>
            <person name="Hussain F.A."/>
            <person name="Polz M.F."/>
        </authorList>
    </citation>
    <scope>NUCLEOTIDE SEQUENCE [LARGE SCALE GENOMIC DNA]</scope>
    <source>
        <strain evidence="3 4">10N.222.51.A1</strain>
    </source>
</reference>
<gene>
    <name evidence="3" type="ORF">AB4566_08620</name>
</gene>
<feature type="coiled-coil region" evidence="1">
    <location>
        <begin position="50"/>
        <end position="84"/>
    </location>
</feature>
<evidence type="ECO:0000256" key="1">
    <source>
        <dbReference type="SAM" id="Coils"/>
    </source>
</evidence>
<protein>
    <submittedName>
        <fullName evidence="3">DUF3450 domain-containing protein</fullName>
    </submittedName>
</protein>
<name>A0ABV4NBE1_9VIBR</name>
<dbReference type="PIRSF" id="PIRSF028069">
    <property type="entry name" value="UCP028069"/>
    <property type="match status" value="1"/>
</dbReference>
<dbReference type="EMBL" id="JBFRUW010000023">
    <property type="protein sequence ID" value="MFA0568339.1"/>
    <property type="molecule type" value="Genomic_DNA"/>
</dbReference>
<evidence type="ECO:0000313" key="3">
    <source>
        <dbReference type="EMBL" id="MFA0568339.1"/>
    </source>
</evidence>
<dbReference type="RefSeq" id="WP_137374321.1">
    <property type="nucleotide sequence ID" value="NZ_AP025491.1"/>
</dbReference>
<keyword evidence="2" id="KW-0732">Signal</keyword>
<proteinExistence type="predicted"/>
<sequence length="265" mass="29521">MNFLKTSLALQVILISGGMIATTASANSLDQAQSIQNKTNNASASSQKVINKSSEATLALKAEIERLQEEVKNLEIYHDHLAALVNSQNQEAASIDAQIDQIKYTRQGVVPLMYQMIDGLHVIVEQDMPIKKEQRLERVEKLQSMMVRADVSDAEKYRRILEAYQIEMDYGIKLGVYQGRMALNGGEAGNEQIIEADILHLGRTSLIARNLNGSQYWSWNQTSKQWLELDPSMKTDLDKAYDIAGQQAAPSLITLPVSLITAEVK</sequence>
<dbReference type="Proteomes" id="UP001570417">
    <property type="component" value="Unassembled WGS sequence"/>
</dbReference>
<feature type="signal peptide" evidence="2">
    <location>
        <begin position="1"/>
        <end position="21"/>
    </location>
</feature>
<dbReference type="Pfam" id="PF11932">
    <property type="entry name" value="DUF3450"/>
    <property type="match status" value="1"/>
</dbReference>